<evidence type="ECO:0000313" key="2">
    <source>
        <dbReference type="EMBL" id="PJZ68751.1"/>
    </source>
</evidence>
<dbReference type="PANTHER" id="PTHR43130">
    <property type="entry name" value="ARAC-FAMILY TRANSCRIPTIONAL REGULATOR"/>
    <property type="match status" value="1"/>
</dbReference>
<protein>
    <submittedName>
        <fullName evidence="3">Thiamine biosynthesis protein ThiJ</fullName>
    </submittedName>
</protein>
<sequence length="230" mass="25449">MSNFAIGMLIFPNMTQLDLTGPHEVFTRMSSAKVFLVSETKDLIRSEKGLIFQADYSLEEAPAFDLIFVPGGVGTNNLLQNQKVLSWLQGRAPKTKFITSVCTGSLVLAAAGLLNGFRATTHWLSLDILKLFPLIQVIEERIVRDRNRITGGGVTAGIDFALSIVAELRGEEEAKEIQLMLEYDPEPPFRSGHPRSAPKEVTLKVKRAREQAQALRSDIVTKIVSQPKTQ</sequence>
<dbReference type="CDD" id="cd03139">
    <property type="entry name" value="GATase1_PfpI_2"/>
    <property type="match status" value="1"/>
</dbReference>
<dbReference type="EMBL" id="NPDY01000016">
    <property type="protein sequence ID" value="PJZ68751.1"/>
    <property type="molecule type" value="Genomic_DNA"/>
</dbReference>
<dbReference type="AlphaFoldDB" id="A0A2M9ZSQ5"/>
<keyword evidence="4" id="KW-1185">Reference proteome</keyword>
<dbReference type="EMBL" id="NPDZ01000001">
    <property type="protein sequence ID" value="PJZ75106.1"/>
    <property type="molecule type" value="Genomic_DNA"/>
</dbReference>
<feature type="domain" description="DJ-1/PfpI" evidence="1">
    <location>
        <begin position="8"/>
        <end position="166"/>
    </location>
</feature>
<dbReference type="Proteomes" id="UP000231990">
    <property type="component" value="Unassembled WGS sequence"/>
</dbReference>
<accession>A0A2M9ZSQ5</accession>
<dbReference type="SUPFAM" id="SSF52317">
    <property type="entry name" value="Class I glutamine amidotransferase-like"/>
    <property type="match status" value="1"/>
</dbReference>
<evidence type="ECO:0000313" key="3">
    <source>
        <dbReference type="EMBL" id="PJZ75106.1"/>
    </source>
</evidence>
<dbReference type="InterPro" id="IPR002818">
    <property type="entry name" value="DJ-1/PfpI"/>
</dbReference>
<dbReference type="Gene3D" id="3.40.50.880">
    <property type="match status" value="1"/>
</dbReference>
<name>A0A2M9ZSQ5_9LEPT</name>
<organism evidence="3 5">
    <name type="scientific">Leptospira perolatii</name>
    <dbReference type="NCBI Taxonomy" id="2023191"/>
    <lineage>
        <taxon>Bacteria</taxon>
        <taxon>Pseudomonadati</taxon>
        <taxon>Spirochaetota</taxon>
        <taxon>Spirochaetia</taxon>
        <taxon>Leptospirales</taxon>
        <taxon>Leptospiraceae</taxon>
        <taxon>Leptospira</taxon>
    </lineage>
</organism>
<dbReference type="Pfam" id="PF01965">
    <property type="entry name" value="DJ-1_PfpI"/>
    <property type="match status" value="1"/>
</dbReference>
<comment type="caution">
    <text evidence="3">The sequence shown here is derived from an EMBL/GenBank/DDBJ whole genome shotgun (WGS) entry which is preliminary data.</text>
</comment>
<gene>
    <name evidence="2" type="ORF">CH360_14455</name>
    <name evidence="3" type="ORF">CH373_03575</name>
</gene>
<dbReference type="GO" id="GO:0006355">
    <property type="term" value="P:regulation of DNA-templated transcription"/>
    <property type="evidence" value="ECO:0007669"/>
    <property type="project" value="TreeGrafter"/>
</dbReference>
<reference evidence="4 5" key="1">
    <citation type="submission" date="2017-07" db="EMBL/GenBank/DDBJ databases">
        <title>Leptospira spp. isolated from tropical soils.</title>
        <authorList>
            <person name="Thibeaux R."/>
            <person name="Iraola G."/>
            <person name="Ferres I."/>
            <person name="Bierque E."/>
            <person name="Girault D."/>
            <person name="Soupe-Gilbert M.-E."/>
            <person name="Picardeau M."/>
            <person name="Goarant C."/>
        </authorList>
    </citation>
    <scope>NUCLEOTIDE SEQUENCE [LARGE SCALE GENOMIC DNA]</scope>
    <source>
        <strain evidence="3 5">FH1-B-B1</strain>
        <strain evidence="2 4">FH1-B-C1</strain>
    </source>
</reference>
<dbReference type="Proteomes" id="UP000231962">
    <property type="component" value="Unassembled WGS sequence"/>
</dbReference>
<evidence type="ECO:0000259" key="1">
    <source>
        <dbReference type="Pfam" id="PF01965"/>
    </source>
</evidence>
<dbReference type="InterPro" id="IPR029062">
    <property type="entry name" value="Class_I_gatase-like"/>
</dbReference>
<dbReference type="InterPro" id="IPR052158">
    <property type="entry name" value="INH-QAR"/>
</dbReference>
<evidence type="ECO:0000313" key="5">
    <source>
        <dbReference type="Proteomes" id="UP000231990"/>
    </source>
</evidence>
<evidence type="ECO:0000313" key="4">
    <source>
        <dbReference type="Proteomes" id="UP000231962"/>
    </source>
</evidence>
<dbReference type="OrthoDB" id="6382410at2"/>
<dbReference type="RefSeq" id="WP_100714766.1">
    <property type="nucleotide sequence ID" value="NZ_NPDY01000016.1"/>
</dbReference>
<proteinExistence type="predicted"/>
<dbReference type="PANTHER" id="PTHR43130:SF2">
    <property type="entry name" value="DJ-1_PFPI DOMAIN-CONTAINING PROTEIN"/>
    <property type="match status" value="1"/>
</dbReference>